<dbReference type="FunFam" id="2.160.20.10:FF:000002">
    <property type="entry name" value="Endopolygalacturonase D"/>
    <property type="match status" value="1"/>
</dbReference>
<comment type="catalytic activity">
    <reaction evidence="12">
        <text>(1,4-alpha-D-galacturonosyl)n+m + H2O = (1,4-alpha-D-galacturonosyl)n + (1,4-alpha-D-galacturonosyl)m.</text>
        <dbReference type="EC" id="3.2.1.15"/>
    </reaction>
</comment>
<dbReference type="GO" id="GO:0045490">
    <property type="term" value="P:pectin catabolic process"/>
    <property type="evidence" value="ECO:0007669"/>
    <property type="project" value="TreeGrafter"/>
</dbReference>
<evidence type="ECO:0000256" key="2">
    <source>
        <dbReference type="ARBA" id="ARBA00008834"/>
    </source>
</evidence>
<evidence type="ECO:0000256" key="9">
    <source>
        <dbReference type="ARBA" id="ARBA00023180"/>
    </source>
</evidence>
<feature type="chain" id="PRO_5017785683" description="endo-polygalacturonase" evidence="16">
    <location>
        <begin position="17"/>
        <end position="456"/>
    </location>
</feature>
<keyword evidence="10 15" id="KW-0326">Glycosidase</keyword>
<gene>
    <name evidence="17" type="ORF">BP5796_05105</name>
</gene>
<comment type="function">
    <text evidence="13">Involved in maceration and soft-rotting of plant tissue. Hydrolyzes the 1,4-alpha glycosidic bonds of de-esterified pectate in the smooth region of the plant cell wall.</text>
</comment>
<evidence type="ECO:0000256" key="15">
    <source>
        <dbReference type="RuleBase" id="RU361169"/>
    </source>
</evidence>
<dbReference type="InterPro" id="IPR000743">
    <property type="entry name" value="Glyco_hydro_28"/>
</dbReference>
<dbReference type="InterPro" id="IPR012334">
    <property type="entry name" value="Pectin_lyas_fold"/>
</dbReference>
<sequence>MLLLLPLVPLLAIASASPHLERRACAHDNCLRAFIKSAAAAAPFCASYTAASTAATASLLPAYATQCANSPARVASACACLPAAISSTSTVPAPTSTVSTTTSAAAAAACTVTAYADIAPAVAACTNIVLQDIFAPSNSSIDLSKLQANSVVTFAGTTTFGFTNRSSFDPITIGGAGVTITAEPDAVIDGNGQAYWDGLGSNGGVPKPNHFIVLSKLTSNSVVKNLHIINWPVHLFSISGCSNVEMYDLHLNNSAGDAPNARSAGLAAAHNSDGFDVSSCTNFTIRDSVVINQDDCVAVTSGDHVTVDNMYCDGGHGLSIGSVGGKSNNNVTNISFTNSQVLNSQNGPRIKSNYNTTGFISNILYSNITVSNISIYGIDLQQDYLNGGPTGNPSNGVIIQNVLFENIHGTANSAARDYYVLCGAGSCSNVSFVDVSITGGGIASACNYPAEGCPGP</sequence>
<keyword evidence="5 16" id="KW-0732">Signal</keyword>
<evidence type="ECO:0000256" key="14">
    <source>
        <dbReference type="PROSITE-ProRule" id="PRU10052"/>
    </source>
</evidence>
<accession>A0A3D8S285</accession>
<dbReference type="AlphaFoldDB" id="A0A3D8S285"/>
<keyword evidence="6" id="KW-0677">Repeat</keyword>
<comment type="similarity">
    <text evidence="2 15">Belongs to the glycosyl hydrolase 28 family.</text>
</comment>
<keyword evidence="9" id="KW-0325">Glycoprotein</keyword>
<evidence type="ECO:0000256" key="10">
    <source>
        <dbReference type="ARBA" id="ARBA00023295"/>
    </source>
</evidence>
<evidence type="ECO:0000256" key="16">
    <source>
        <dbReference type="SAM" id="SignalP"/>
    </source>
</evidence>
<comment type="caution">
    <text evidence="17">The sequence shown here is derived from an EMBL/GenBank/DDBJ whole genome shotgun (WGS) entry which is preliminary data.</text>
</comment>
<dbReference type="PANTHER" id="PTHR31884">
    <property type="entry name" value="POLYGALACTURONASE"/>
    <property type="match status" value="1"/>
</dbReference>
<dbReference type="GO" id="GO:0004650">
    <property type="term" value="F:polygalacturonase activity"/>
    <property type="evidence" value="ECO:0007669"/>
    <property type="project" value="UniProtKB-EC"/>
</dbReference>
<organism evidence="17 18">
    <name type="scientific">Coleophoma crateriformis</name>
    <dbReference type="NCBI Taxonomy" id="565419"/>
    <lineage>
        <taxon>Eukaryota</taxon>
        <taxon>Fungi</taxon>
        <taxon>Dikarya</taxon>
        <taxon>Ascomycota</taxon>
        <taxon>Pezizomycotina</taxon>
        <taxon>Leotiomycetes</taxon>
        <taxon>Helotiales</taxon>
        <taxon>Dermateaceae</taxon>
        <taxon>Coleophoma</taxon>
    </lineage>
</organism>
<evidence type="ECO:0000256" key="5">
    <source>
        <dbReference type="ARBA" id="ARBA00022729"/>
    </source>
</evidence>
<feature type="active site" evidence="14">
    <location>
        <position position="316"/>
    </location>
</feature>
<evidence type="ECO:0000256" key="3">
    <source>
        <dbReference type="ARBA" id="ARBA00012736"/>
    </source>
</evidence>
<keyword evidence="4" id="KW-0964">Secreted</keyword>
<evidence type="ECO:0000256" key="4">
    <source>
        <dbReference type="ARBA" id="ARBA00022525"/>
    </source>
</evidence>
<evidence type="ECO:0000256" key="8">
    <source>
        <dbReference type="ARBA" id="ARBA00023157"/>
    </source>
</evidence>
<dbReference type="InterPro" id="IPR011050">
    <property type="entry name" value="Pectin_lyase_fold/virulence"/>
</dbReference>
<dbReference type="EMBL" id="PDLN01000007">
    <property type="protein sequence ID" value="RDW80407.1"/>
    <property type="molecule type" value="Genomic_DNA"/>
</dbReference>
<evidence type="ECO:0000256" key="6">
    <source>
        <dbReference type="ARBA" id="ARBA00022737"/>
    </source>
</evidence>
<dbReference type="GO" id="GO:0005576">
    <property type="term" value="C:extracellular region"/>
    <property type="evidence" value="ECO:0007669"/>
    <property type="project" value="UniProtKB-SubCell"/>
</dbReference>
<dbReference type="GO" id="GO:0071555">
    <property type="term" value="P:cell wall organization"/>
    <property type="evidence" value="ECO:0007669"/>
    <property type="project" value="UniProtKB-KW"/>
</dbReference>
<keyword evidence="18" id="KW-1185">Reference proteome</keyword>
<dbReference type="SUPFAM" id="SSF51126">
    <property type="entry name" value="Pectin lyase-like"/>
    <property type="match status" value="1"/>
</dbReference>
<evidence type="ECO:0000313" key="18">
    <source>
        <dbReference type="Proteomes" id="UP000256328"/>
    </source>
</evidence>
<keyword evidence="11" id="KW-0961">Cell wall biogenesis/degradation</keyword>
<evidence type="ECO:0000256" key="1">
    <source>
        <dbReference type="ARBA" id="ARBA00004613"/>
    </source>
</evidence>
<dbReference type="EC" id="3.2.1.15" evidence="3"/>
<dbReference type="PROSITE" id="PS00502">
    <property type="entry name" value="POLYGALACTURONASE"/>
    <property type="match status" value="1"/>
</dbReference>
<dbReference type="GO" id="GO:0016829">
    <property type="term" value="F:lyase activity"/>
    <property type="evidence" value="ECO:0007669"/>
    <property type="project" value="UniProtKB-KW"/>
</dbReference>
<dbReference type="Proteomes" id="UP000256328">
    <property type="component" value="Unassembled WGS sequence"/>
</dbReference>
<dbReference type="OrthoDB" id="1546079at2759"/>
<comment type="subcellular location">
    <subcellularLocation>
        <location evidence="1">Secreted</location>
    </subcellularLocation>
</comment>
<keyword evidence="7 15" id="KW-0378">Hydrolase</keyword>
<evidence type="ECO:0000256" key="11">
    <source>
        <dbReference type="ARBA" id="ARBA00023316"/>
    </source>
</evidence>
<dbReference type="Pfam" id="PF00295">
    <property type="entry name" value="Glyco_hydro_28"/>
    <property type="match status" value="1"/>
</dbReference>
<dbReference type="SMART" id="SM00710">
    <property type="entry name" value="PbH1"/>
    <property type="match status" value="7"/>
</dbReference>
<evidence type="ECO:0000256" key="13">
    <source>
        <dbReference type="ARBA" id="ARBA00037707"/>
    </source>
</evidence>
<feature type="signal peptide" evidence="16">
    <location>
        <begin position="1"/>
        <end position="16"/>
    </location>
</feature>
<dbReference type="Gene3D" id="2.160.20.10">
    <property type="entry name" value="Single-stranded right-handed beta-helix, Pectin lyase-like"/>
    <property type="match status" value="1"/>
</dbReference>
<reference evidence="17 18" key="1">
    <citation type="journal article" date="2018" name="IMA Fungus">
        <title>IMA Genome-F 9: Draft genome sequence of Annulohypoxylon stygium, Aspergillus mulundensis, Berkeleyomyces basicola (syn. Thielaviopsis basicola), Ceratocystis smalleyi, two Cercospora beticola strains, Coleophoma cylindrospora, Fusarium fracticaudum, Phialophora cf. hyalina, and Morchella septimelata.</title>
        <authorList>
            <person name="Wingfield B.D."/>
            <person name="Bills G.F."/>
            <person name="Dong Y."/>
            <person name="Huang W."/>
            <person name="Nel W.J."/>
            <person name="Swalarsk-Parry B.S."/>
            <person name="Vaghefi N."/>
            <person name="Wilken P.M."/>
            <person name="An Z."/>
            <person name="de Beer Z.W."/>
            <person name="De Vos L."/>
            <person name="Chen L."/>
            <person name="Duong T.A."/>
            <person name="Gao Y."/>
            <person name="Hammerbacher A."/>
            <person name="Kikkert J.R."/>
            <person name="Li Y."/>
            <person name="Li H."/>
            <person name="Li K."/>
            <person name="Li Q."/>
            <person name="Liu X."/>
            <person name="Ma X."/>
            <person name="Naidoo K."/>
            <person name="Pethybridge S.J."/>
            <person name="Sun J."/>
            <person name="Steenkamp E.T."/>
            <person name="van der Nest M.A."/>
            <person name="van Wyk S."/>
            <person name="Wingfield M.J."/>
            <person name="Xiong C."/>
            <person name="Yue Q."/>
            <person name="Zhang X."/>
        </authorList>
    </citation>
    <scope>NUCLEOTIDE SEQUENCE [LARGE SCALE GENOMIC DNA]</scope>
    <source>
        <strain evidence="17 18">BP5796</strain>
    </source>
</reference>
<dbReference type="InterPro" id="IPR006626">
    <property type="entry name" value="PbH1"/>
</dbReference>
<evidence type="ECO:0000256" key="12">
    <source>
        <dbReference type="ARBA" id="ARBA00034074"/>
    </source>
</evidence>
<keyword evidence="17" id="KW-0456">Lyase</keyword>
<dbReference type="PANTHER" id="PTHR31884:SF9">
    <property type="entry name" value="ENDOPOLYGALACTURONASE D-RELATED"/>
    <property type="match status" value="1"/>
</dbReference>
<proteinExistence type="inferred from homology"/>
<evidence type="ECO:0000313" key="17">
    <source>
        <dbReference type="EMBL" id="RDW80407.1"/>
    </source>
</evidence>
<name>A0A3D8S285_9HELO</name>
<keyword evidence="8" id="KW-1015">Disulfide bond</keyword>
<dbReference type="InterPro" id="IPR050434">
    <property type="entry name" value="Glycosyl_hydrlase_28"/>
</dbReference>
<protein>
    <recommendedName>
        <fullName evidence="3">endo-polygalacturonase</fullName>
        <ecNumber evidence="3">3.2.1.15</ecNumber>
    </recommendedName>
</protein>
<evidence type="ECO:0000256" key="7">
    <source>
        <dbReference type="ARBA" id="ARBA00022801"/>
    </source>
</evidence>